<proteinExistence type="predicted"/>
<keyword evidence="2" id="KW-1185">Reference proteome</keyword>
<comment type="caution">
    <text evidence="1">The sequence shown here is derived from an EMBL/GenBank/DDBJ whole genome shotgun (WGS) entry which is preliminary data.</text>
</comment>
<dbReference type="Proteomes" id="UP001432322">
    <property type="component" value="Unassembled WGS sequence"/>
</dbReference>
<reference evidence="1" key="1">
    <citation type="submission" date="2023-10" db="EMBL/GenBank/DDBJ databases">
        <title>Genome assembly of Pristionchus species.</title>
        <authorList>
            <person name="Yoshida K."/>
            <person name="Sommer R.J."/>
        </authorList>
    </citation>
    <scope>NUCLEOTIDE SEQUENCE</scope>
    <source>
        <strain evidence="1">RS5133</strain>
    </source>
</reference>
<evidence type="ECO:0000313" key="2">
    <source>
        <dbReference type="Proteomes" id="UP001432322"/>
    </source>
</evidence>
<dbReference type="EMBL" id="BTSY01000001">
    <property type="protein sequence ID" value="GMT11743.1"/>
    <property type="molecule type" value="Genomic_DNA"/>
</dbReference>
<gene>
    <name evidence="1" type="ORF">PFISCL1PPCAC_3040</name>
</gene>
<dbReference type="AlphaFoldDB" id="A0AAV5V005"/>
<organism evidence="1 2">
    <name type="scientific">Pristionchus fissidentatus</name>
    <dbReference type="NCBI Taxonomy" id="1538716"/>
    <lineage>
        <taxon>Eukaryota</taxon>
        <taxon>Metazoa</taxon>
        <taxon>Ecdysozoa</taxon>
        <taxon>Nematoda</taxon>
        <taxon>Chromadorea</taxon>
        <taxon>Rhabditida</taxon>
        <taxon>Rhabditina</taxon>
        <taxon>Diplogasteromorpha</taxon>
        <taxon>Diplogasteroidea</taxon>
        <taxon>Neodiplogasteridae</taxon>
        <taxon>Pristionchus</taxon>
    </lineage>
</organism>
<evidence type="ECO:0000313" key="1">
    <source>
        <dbReference type="EMBL" id="GMT11743.1"/>
    </source>
</evidence>
<sequence length="108" mass="12139">PKTSDLKVLDTAVFDGISMMNFESRLVESRSLLRRLTNSTRFKGESISMNWKSYSNEDVSADLQLFRSLPGASSFTLKWQAGPIDSHLVDIDDDTLINIVTKFGDVHL</sequence>
<accession>A0AAV5V005</accession>
<protein>
    <submittedName>
        <fullName evidence="1">Uncharacterized protein</fullName>
    </submittedName>
</protein>
<feature type="non-terminal residue" evidence="1">
    <location>
        <position position="1"/>
    </location>
</feature>
<feature type="non-terminal residue" evidence="1">
    <location>
        <position position="108"/>
    </location>
</feature>
<name>A0AAV5V005_9BILA</name>